<sequence>MKENLTGGIYPNFYDIYAPSAPPLYLLEEDEKSHKRSALFEKKENFWCYKCRKQARRSNRKRRRNIFYEVKMNISLVYQKSLIKIKRILWRNRLYPEDPDFWAQGIENIFYDSSFVC</sequence>
<name>A0AAU9IX12_9CILI</name>
<evidence type="ECO:0000313" key="1">
    <source>
        <dbReference type="EMBL" id="CAG9318213.1"/>
    </source>
</evidence>
<dbReference type="AlphaFoldDB" id="A0AAU9IX12"/>
<comment type="caution">
    <text evidence="1">The sequence shown here is derived from an EMBL/GenBank/DDBJ whole genome shotgun (WGS) entry which is preliminary data.</text>
</comment>
<organism evidence="1 2">
    <name type="scientific">Blepharisma stoltei</name>
    <dbReference type="NCBI Taxonomy" id="1481888"/>
    <lineage>
        <taxon>Eukaryota</taxon>
        <taxon>Sar</taxon>
        <taxon>Alveolata</taxon>
        <taxon>Ciliophora</taxon>
        <taxon>Postciliodesmatophora</taxon>
        <taxon>Heterotrichea</taxon>
        <taxon>Heterotrichida</taxon>
        <taxon>Blepharismidae</taxon>
        <taxon>Blepharisma</taxon>
    </lineage>
</organism>
<reference evidence="1" key="1">
    <citation type="submission" date="2021-09" db="EMBL/GenBank/DDBJ databases">
        <authorList>
            <consortium name="AG Swart"/>
            <person name="Singh M."/>
            <person name="Singh A."/>
            <person name="Seah K."/>
            <person name="Emmerich C."/>
        </authorList>
    </citation>
    <scope>NUCLEOTIDE SEQUENCE</scope>
    <source>
        <strain evidence="1">ATCC30299</strain>
    </source>
</reference>
<dbReference type="Proteomes" id="UP001162131">
    <property type="component" value="Unassembled WGS sequence"/>
</dbReference>
<proteinExistence type="predicted"/>
<evidence type="ECO:0000313" key="2">
    <source>
        <dbReference type="Proteomes" id="UP001162131"/>
    </source>
</evidence>
<gene>
    <name evidence="1" type="ORF">BSTOLATCC_MIC20693</name>
</gene>
<keyword evidence="2" id="KW-1185">Reference proteome</keyword>
<dbReference type="EMBL" id="CAJZBQ010000020">
    <property type="protein sequence ID" value="CAG9318213.1"/>
    <property type="molecule type" value="Genomic_DNA"/>
</dbReference>
<protein>
    <submittedName>
        <fullName evidence="1">Uncharacterized protein</fullName>
    </submittedName>
</protein>
<accession>A0AAU9IX12</accession>